<keyword evidence="5" id="KW-1185">Reference proteome</keyword>
<comment type="function">
    <text evidence="2">Antitoxin component of a type II toxin-antitoxin (TA) system.</text>
</comment>
<evidence type="ECO:0000256" key="3">
    <source>
        <dbReference type="SAM" id="MobiDB-lite"/>
    </source>
</evidence>
<evidence type="ECO:0000313" key="4">
    <source>
        <dbReference type="EMBL" id="RZT83793.1"/>
    </source>
</evidence>
<dbReference type="NCBIfam" id="TIGR01552">
    <property type="entry name" value="phd_fam"/>
    <property type="match status" value="1"/>
</dbReference>
<evidence type="ECO:0000256" key="1">
    <source>
        <dbReference type="ARBA" id="ARBA00009981"/>
    </source>
</evidence>
<dbReference type="PANTHER" id="PTHR35377">
    <property type="entry name" value="ANTITOXIN VAPB49-RELATED-RELATED"/>
    <property type="match status" value="1"/>
</dbReference>
<dbReference type="Gene3D" id="3.40.1620.10">
    <property type="entry name" value="YefM-like domain"/>
    <property type="match status" value="1"/>
</dbReference>
<feature type="region of interest" description="Disordered" evidence="3">
    <location>
        <begin position="79"/>
        <end position="113"/>
    </location>
</feature>
<dbReference type="InterPro" id="IPR006442">
    <property type="entry name" value="Antitoxin_Phd/YefM"/>
</dbReference>
<dbReference type="AlphaFoldDB" id="A0A4Q7UUS3"/>
<comment type="caution">
    <text evidence="4">The sequence shown here is derived from an EMBL/GenBank/DDBJ whole genome shotgun (WGS) entry which is preliminary data.</text>
</comment>
<dbReference type="OrthoDB" id="557859at2"/>
<organism evidence="4 5">
    <name type="scientific">Pseudonocardia sediminis</name>
    <dbReference type="NCBI Taxonomy" id="1397368"/>
    <lineage>
        <taxon>Bacteria</taxon>
        <taxon>Bacillati</taxon>
        <taxon>Actinomycetota</taxon>
        <taxon>Actinomycetes</taxon>
        <taxon>Pseudonocardiales</taxon>
        <taxon>Pseudonocardiaceae</taxon>
        <taxon>Pseudonocardia</taxon>
    </lineage>
</organism>
<sequence>MPALSSTSSATLSFVEPAEHEERIGIRELRQHASRYVALAKAGKRVPVTDRGKLVAYLVPAEEPDSVLDRLEAAGQLRRGAGKLTDLGPVPPRPDGAPSLSDTLREMRDEERW</sequence>
<dbReference type="Proteomes" id="UP000291591">
    <property type="component" value="Unassembled WGS sequence"/>
</dbReference>
<comment type="similarity">
    <text evidence="1 2">Belongs to the phD/YefM antitoxin family.</text>
</comment>
<evidence type="ECO:0000256" key="2">
    <source>
        <dbReference type="RuleBase" id="RU362080"/>
    </source>
</evidence>
<feature type="compositionally biased region" description="Basic and acidic residues" evidence="3">
    <location>
        <begin position="103"/>
        <end position="113"/>
    </location>
</feature>
<dbReference type="GO" id="GO:0097351">
    <property type="term" value="F:toxin sequestering activity"/>
    <property type="evidence" value="ECO:0007669"/>
    <property type="project" value="TreeGrafter"/>
</dbReference>
<evidence type="ECO:0000313" key="5">
    <source>
        <dbReference type="Proteomes" id="UP000291591"/>
    </source>
</evidence>
<dbReference type="Pfam" id="PF02604">
    <property type="entry name" value="PhdYeFM_antitox"/>
    <property type="match status" value="1"/>
</dbReference>
<reference evidence="4 5" key="1">
    <citation type="submission" date="2019-02" db="EMBL/GenBank/DDBJ databases">
        <title>Sequencing the genomes of 1000 actinobacteria strains.</title>
        <authorList>
            <person name="Klenk H.-P."/>
        </authorList>
    </citation>
    <scope>NUCLEOTIDE SEQUENCE [LARGE SCALE GENOMIC DNA]</scope>
    <source>
        <strain evidence="4 5">DSM 45779</strain>
    </source>
</reference>
<proteinExistence type="inferred from homology"/>
<gene>
    <name evidence="4" type="ORF">EV383_0611</name>
</gene>
<accession>A0A4Q7UUS3</accession>
<name>A0A4Q7UUS3_PSEST</name>
<protein>
    <recommendedName>
        <fullName evidence="2">Antitoxin</fullName>
    </recommendedName>
</protein>
<dbReference type="InterPro" id="IPR036165">
    <property type="entry name" value="YefM-like_sf"/>
</dbReference>
<dbReference type="SUPFAM" id="SSF143120">
    <property type="entry name" value="YefM-like"/>
    <property type="match status" value="1"/>
</dbReference>
<dbReference type="InterPro" id="IPR051416">
    <property type="entry name" value="phD-YefM_TA_antitoxins"/>
</dbReference>
<dbReference type="PANTHER" id="PTHR35377:SF5">
    <property type="entry name" value="ANTITOXIN VAPB46"/>
    <property type="match status" value="1"/>
</dbReference>
<dbReference type="EMBL" id="SHKL01000001">
    <property type="protein sequence ID" value="RZT83793.1"/>
    <property type="molecule type" value="Genomic_DNA"/>
</dbReference>